<dbReference type="PANTHER" id="PTHR24198">
    <property type="entry name" value="ANKYRIN REPEAT AND PROTEIN KINASE DOMAIN-CONTAINING PROTEIN"/>
    <property type="match status" value="1"/>
</dbReference>
<comment type="caution">
    <text evidence="3">The sequence shown here is derived from an EMBL/GenBank/DDBJ whole genome shotgun (WGS) entry which is preliminary data.</text>
</comment>
<keyword evidence="2" id="KW-0040">ANK repeat</keyword>
<keyword evidence="4" id="KW-1185">Reference proteome</keyword>
<dbReference type="SUPFAM" id="SSF48403">
    <property type="entry name" value="Ankyrin repeat"/>
    <property type="match status" value="1"/>
</dbReference>
<proteinExistence type="predicted"/>
<dbReference type="InterPro" id="IPR002110">
    <property type="entry name" value="Ankyrin_rpt"/>
</dbReference>
<keyword evidence="1" id="KW-0677">Repeat</keyword>
<evidence type="ECO:0000256" key="2">
    <source>
        <dbReference type="ARBA" id="ARBA00023043"/>
    </source>
</evidence>
<dbReference type="HOGENOM" id="CLU_1768730_0_0_1"/>
<dbReference type="SMART" id="SM00248">
    <property type="entry name" value="ANK"/>
    <property type="match status" value="4"/>
</dbReference>
<dbReference type="EMBL" id="AKCT01000339">
    <property type="protein sequence ID" value="EKV04346.1"/>
    <property type="molecule type" value="Genomic_DNA"/>
</dbReference>
<dbReference type="Pfam" id="PF12796">
    <property type="entry name" value="Ank_2"/>
    <property type="match status" value="1"/>
</dbReference>
<protein>
    <submittedName>
        <fullName evidence="3">Sex-determining protein fem-1, putative</fullName>
    </submittedName>
</protein>
<organism evidence="3 4">
    <name type="scientific">Penicillium digitatum (strain PHI26 / CECT 20796)</name>
    <name type="common">Green mold</name>
    <dbReference type="NCBI Taxonomy" id="1170229"/>
    <lineage>
        <taxon>Eukaryota</taxon>
        <taxon>Fungi</taxon>
        <taxon>Dikarya</taxon>
        <taxon>Ascomycota</taxon>
        <taxon>Pezizomycotina</taxon>
        <taxon>Eurotiomycetes</taxon>
        <taxon>Eurotiomycetidae</taxon>
        <taxon>Eurotiales</taxon>
        <taxon>Aspergillaceae</taxon>
        <taxon>Penicillium</taxon>
    </lineage>
</organism>
<name>K9FTE6_PEND2</name>
<sequence length="147" mass="16473">MVLCIASKYFFYAAIMGNVDHVRYLVQYSGEKLDPNAEGQKYERGAFSIAASAERLQVVQFLLGWEATDPNLQTHWKRQTPLFVAAENGHEQIVRLLVGCERVGLEIADMRGTTPLGVATERNHEGIVRRLLTGSRRAEPNARDENG</sequence>
<evidence type="ECO:0000313" key="3">
    <source>
        <dbReference type="EMBL" id="EKV04346.1"/>
    </source>
</evidence>
<accession>K9FTE6</accession>
<dbReference type="STRING" id="1170229.K9FTE6"/>
<evidence type="ECO:0000256" key="1">
    <source>
        <dbReference type="ARBA" id="ARBA00022737"/>
    </source>
</evidence>
<dbReference type="PANTHER" id="PTHR24198:SF165">
    <property type="entry name" value="ANKYRIN REPEAT-CONTAINING PROTEIN-RELATED"/>
    <property type="match status" value="1"/>
</dbReference>
<dbReference type="OrthoDB" id="20872at2759"/>
<dbReference type="Gene3D" id="1.25.40.20">
    <property type="entry name" value="Ankyrin repeat-containing domain"/>
    <property type="match status" value="1"/>
</dbReference>
<dbReference type="InterPro" id="IPR036770">
    <property type="entry name" value="Ankyrin_rpt-contain_sf"/>
</dbReference>
<dbReference type="InParanoid" id="K9FTE6"/>
<reference evidence="4" key="1">
    <citation type="journal article" date="2012" name="BMC Genomics">
        <title>Genome sequence of the necrotrophic fungus Penicillium digitatum, the main postharvest pathogen of citrus.</title>
        <authorList>
            <person name="Marcet-Houben M."/>
            <person name="Ballester A.-R."/>
            <person name="de la Fuente B."/>
            <person name="Harries E."/>
            <person name="Marcos J.F."/>
            <person name="Gonzalez-Candelas L."/>
            <person name="Gabaldon T."/>
        </authorList>
    </citation>
    <scope>NUCLEOTIDE SEQUENCE [LARGE SCALE GENOMIC DNA]</scope>
    <source>
        <strain evidence="4">PHI26 / CECT 20796</strain>
    </source>
</reference>
<dbReference type="AlphaFoldDB" id="K9FTE6"/>
<dbReference type="Proteomes" id="UP000009882">
    <property type="component" value="Unassembled WGS sequence"/>
</dbReference>
<evidence type="ECO:0000313" key="4">
    <source>
        <dbReference type="Proteomes" id="UP000009882"/>
    </source>
</evidence>
<gene>
    <name evidence="3" type="ORF">PDIG_89810</name>
</gene>